<organism evidence="1 2">
    <name type="scientific">Rotaria magnacalcarata</name>
    <dbReference type="NCBI Taxonomy" id="392030"/>
    <lineage>
        <taxon>Eukaryota</taxon>
        <taxon>Metazoa</taxon>
        <taxon>Spiralia</taxon>
        <taxon>Gnathifera</taxon>
        <taxon>Rotifera</taxon>
        <taxon>Eurotatoria</taxon>
        <taxon>Bdelloidea</taxon>
        <taxon>Philodinida</taxon>
        <taxon>Philodinidae</taxon>
        <taxon>Rotaria</taxon>
    </lineage>
</organism>
<evidence type="ECO:0000313" key="1">
    <source>
        <dbReference type="EMBL" id="CAF4677007.1"/>
    </source>
</evidence>
<dbReference type="EMBL" id="CAJOBG010094361">
    <property type="protein sequence ID" value="CAF4677007.1"/>
    <property type="molecule type" value="Genomic_DNA"/>
</dbReference>
<gene>
    <name evidence="1" type="ORF">OVN521_LOCUS47595</name>
</gene>
<proteinExistence type="predicted"/>
<sequence length="62" mass="6856">IIITILAVQKERDRLGRQRNHVCSYGTANTKSNVNLTGDLNEDEDDLSVTALLKAEKTAQDV</sequence>
<reference evidence="1" key="1">
    <citation type="submission" date="2021-02" db="EMBL/GenBank/DDBJ databases">
        <authorList>
            <person name="Nowell W R."/>
        </authorList>
    </citation>
    <scope>NUCLEOTIDE SEQUENCE</scope>
</reference>
<evidence type="ECO:0000313" key="2">
    <source>
        <dbReference type="Proteomes" id="UP000663866"/>
    </source>
</evidence>
<name>A0A821H914_9BILA</name>
<dbReference type="AlphaFoldDB" id="A0A821H914"/>
<dbReference type="Proteomes" id="UP000663866">
    <property type="component" value="Unassembled WGS sequence"/>
</dbReference>
<protein>
    <submittedName>
        <fullName evidence="1">Uncharacterized protein</fullName>
    </submittedName>
</protein>
<accession>A0A821H914</accession>
<feature type="non-terminal residue" evidence="1">
    <location>
        <position position="1"/>
    </location>
</feature>
<keyword evidence="2" id="KW-1185">Reference proteome</keyword>
<comment type="caution">
    <text evidence="1">The sequence shown here is derived from an EMBL/GenBank/DDBJ whole genome shotgun (WGS) entry which is preliminary data.</text>
</comment>